<dbReference type="SUPFAM" id="SSF103196">
    <property type="entry name" value="Roadblock/LC7 domain"/>
    <property type="match status" value="1"/>
</dbReference>
<organism evidence="3 4">
    <name type="scientific">Actinacidiphila guanduensis</name>
    <dbReference type="NCBI Taxonomy" id="310781"/>
    <lineage>
        <taxon>Bacteria</taxon>
        <taxon>Bacillati</taxon>
        <taxon>Actinomycetota</taxon>
        <taxon>Actinomycetes</taxon>
        <taxon>Kitasatosporales</taxon>
        <taxon>Streptomycetaceae</taxon>
        <taxon>Actinacidiphila</taxon>
    </lineage>
</organism>
<protein>
    <recommendedName>
        <fullName evidence="2">Roadblock/LAMTOR2 domain-containing protein</fullName>
    </recommendedName>
</protein>
<dbReference type="InterPro" id="IPR004942">
    <property type="entry name" value="Roadblock/LAMTOR2_dom"/>
</dbReference>
<dbReference type="Pfam" id="PF03259">
    <property type="entry name" value="Robl_LC7"/>
    <property type="match status" value="1"/>
</dbReference>
<dbReference type="STRING" id="310781.SAMN05216259_10281"/>
<sequence>MTTSGSEVDALLGEFVAATPGARHALVLSAEGLRLGRSPELSADRADRLAAVASGMQSLAHGASAEFGDGSGGVRQSMTEFHGGALFIVAAGSGAHLAVIGEEFADAGAIGRGMGRLVETVADLVRADPRAGARHFARDGVDDLGPLQSLGPLREDAGNGPYGTVGPAGTAGPVGPYGKSPA</sequence>
<evidence type="ECO:0000259" key="2">
    <source>
        <dbReference type="SMART" id="SM00960"/>
    </source>
</evidence>
<evidence type="ECO:0000313" key="4">
    <source>
        <dbReference type="Proteomes" id="UP000199341"/>
    </source>
</evidence>
<proteinExistence type="predicted"/>
<dbReference type="PANTHER" id="PTHR36222">
    <property type="entry name" value="SERINE PROTEASE INHIBITOR RV3364C"/>
    <property type="match status" value="1"/>
</dbReference>
<dbReference type="Proteomes" id="UP000199341">
    <property type="component" value="Unassembled WGS sequence"/>
</dbReference>
<evidence type="ECO:0000256" key="1">
    <source>
        <dbReference type="SAM" id="MobiDB-lite"/>
    </source>
</evidence>
<dbReference type="OrthoDB" id="5187023at2"/>
<name>A0A1G9XC67_9ACTN</name>
<evidence type="ECO:0000313" key="3">
    <source>
        <dbReference type="EMBL" id="SDM94350.1"/>
    </source>
</evidence>
<keyword evidence="4" id="KW-1185">Reference proteome</keyword>
<feature type="domain" description="Roadblock/LAMTOR2" evidence="2">
    <location>
        <begin position="9"/>
        <end position="101"/>
    </location>
</feature>
<accession>A0A1G9XC67</accession>
<feature type="region of interest" description="Disordered" evidence="1">
    <location>
        <begin position="144"/>
        <end position="182"/>
    </location>
</feature>
<dbReference type="EMBL" id="FNIE01000002">
    <property type="protein sequence ID" value="SDM94350.1"/>
    <property type="molecule type" value="Genomic_DNA"/>
</dbReference>
<dbReference type="AlphaFoldDB" id="A0A1G9XC67"/>
<gene>
    <name evidence="3" type="ORF">SAMN05216259_10281</name>
</gene>
<dbReference type="SMART" id="SM00960">
    <property type="entry name" value="Robl_LC7"/>
    <property type="match status" value="1"/>
</dbReference>
<feature type="compositionally biased region" description="Low complexity" evidence="1">
    <location>
        <begin position="162"/>
        <end position="182"/>
    </location>
</feature>
<dbReference type="RefSeq" id="WP_093782819.1">
    <property type="nucleotide sequence ID" value="NZ_FNIE01000002.1"/>
</dbReference>
<dbReference type="PANTHER" id="PTHR36222:SF1">
    <property type="entry name" value="SERINE PROTEASE INHIBITOR RV3364C"/>
    <property type="match status" value="1"/>
</dbReference>
<reference evidence="3 4" key="1">
    <citation type="submission" date="2016-10" db="EMBL/GenBank/DDBJ databases">
        <authorList>
            <person name="de Groot N.N."/>
        </authorList>
    </citation>
    <scope>NUCLEOTIDE SEQUENCE [LARGE SCALE GENOMIC DNA]</scope>
    <source>
        <strain evidence="3 4">CGMCC 4.2022</strain>
    </source>
</reference>
<dbReference type="InterPro" id="IPR053141">
    <property type="entry name" value="Mycobact_SerProt_Inhib_Rv3364c"/>
</dbReference>
<dbReference type="Gene3D" id="3.30.450.30">
    <property type="entry name" value="Dynein light chain 2a, cytoplasmic"/>
    <property type="match status" value="1"/>
</dbReference>